<dbReference type="Pfam" id="PF00005">
    <property type="entry name" value="ABC_tran"/>
    <property type="match status" value="1"/>
</dbReference>
<feature type="region of interest" description="Disordered" evidence="10">
    <location>
        <begin position="331"/>
        <end position="350"/>
    </location>
</feature>
<comment type="catalytic activity">
    <reaction evidence="9">
        <text>a dipeptide(out) + ATP + H2O = a dipeptide(in) + ADP + phosphate + H(+)</text>
        <dbReference type="Rhea" id="RHEA:23120"/>
        <dbReference type="ChEBI" id="CHEBI:15377"/>
        <dbReference type="ChEBI" id="CHEBI:15378"/>
        <dbReference type="ChEBI" id="CHEBI:30616"/>
        <dbReference type="ChEBI" id="CHEBI:43474"/>
        <dbReference type="ChEBI" id="CHEBI:90799"/>
        <dbReference type="ChEBI" id="CHEBI:456216"/>
        <dbReference type="EC" id="7.4.2.9"/>
    </reaction>
</comment>
<dbReference type="InterPro" id="IPR013563">
    <property type="entry name" value="Oligopep_ABC_C"/>
</dbReference>
<keyword evidence="4" id="KW-1003">Cell membrane</keyword>
<dbReference type="RefSeq" id="WP_084589505.1">
    <property type="nucleotide sequence ID" value="NZ_JAUORK010000001.1"/>
</dbReference>
<keyword evidence="7" id="KW-0472">Membrane</keyword>
<dbReference type="CDD" id="cd03257">
    <property type="entry name" value="ABC_NikE_OppD_transporters"/>
    <property type="match status" value="1"/>
</dbReference>
<dbReference type="AlphaFoldDB" id="A0AAP4TXC2"/>
<dbReference type="Proteomes" id="UP001170481">
    <property type="component" value="Unassembled WGS sequence"/>
</dbReference>
<keyword evidence="5" id="KW-0547">Nucleotide-binding</keyword>
<evidence type="ECO:0000259" key="11">
    <source>
        <dbReference type="PROSITE" id="PS50893"/>
    </source>
</evidence>
<evidence type="ECO:0000256" key="10">
    <source>
        <dbReference type="SAM" id="MobiDB-lite"/>
    </source>
</evidence>
<dbReference type="EC" id="7.4.2.9" evidence="8"/>
<evidence type="ECO:0000256" key="4">
    <source>
        <dbReference type="ARBA" id="ARBA00022475"/>
    </source>
</evidence>
<sequence length="350" mass="38241">MALLEVNNLDVRFAMRGGEVRALRDVSFTLERGERLGIVGESGAGKSVAAFTILNLIAKPGYIAGGEIKFDGEVLNTLKPKAMQSIRGNRISMIFQDPMMTLNPVLTIGEQMIECLKAHRRISRKDARAIALHKLNQVFIPSPEKRLDQYPHELSGGMRQRIIIAIALLLDPDIIVADEPTTALDVTIQAEIMELLLLLCEKHNVGLILITHDLGVVSQVTQRTLVMYAGRVIEQGPTREIINDAQHPYTQGLINALPQMATPGSRLNQIRGSMPTLTKIPAGCAFNPRCDFAANICLEKVPAFAHSGNCKVACHMVDAMVAGERWTPIITDANGNGTTPTDSHRTEVNA</sequence>
<dbReference type="PROSITE" id="PS50893">
    <property type="entry name" value="ABC_TRANSPORTER_2"/>
    <property type="match status" value="1"/>
</dbReference>
<dbReference type="PANTHER" id="PTHR43297">
    <property type="entry name" value="OLIGOPEPTIDE TRANSPORT ATP-BINDING PROTEIN APPD"/>
    <property type="match status" value="1"/>
</dbReference>
<dbReference type="SMART" id="SM00382">
    <property type="entry name" value="AAA"/>
    <property type="match status" value="1"/>
</dbReference>
<dbReference type="InterPro" id="IPR003439">
    <property type="entry name" value="ABC_transporter-like_ATP-bd"/>
</dbReference>
<dbReference type="Gene3D" id="3.40.50.300">
    <property type="entry name" value="P-loop containing nucleotide triphosphate hydrolases"/>
    <property type="match status" value="1"/>
</dbReference>
<evidence type="ECO:0000256" key="2">
    <source>
        <dbReference type="ARBA" id="ARBA00005417"/>
    </source>
</evidence>
<evidence type="ECO:0000313" key="12">
    <source>
        <dbReference type="EMBL" id="MDO6670681.1"/>
    </source>
</evidence>
<comment type="subcellular location">
    <subcellularLocation>
        <location evidence="1">Cell inner membrane</location>
        <topology evidence="1">Peripheral membrane protein</topology>
    </subcellularLocation>
</comment>
<keyword evidence="6 12" id="KW-0067">ATP-binding</keyword>
<name>A0AAP4TXC2_9GAMM</name>
<comment type="similarity">
    <text evidence="2">Belongs to the ABC transporter superfamily.</text>
</comment>
<dbReference type="GO" id="GO:0055085">
    <property type="term" value="P:transmembrane transport"/>
    <property type="evidence" value="ECO:0007669"/>
    <property type="project" value="UniProtKB-ARBA"/>
</dbReference>
<dbReference type="GO" id="GO:0005524">
    <property type="term" value="F:ATP binding"/>
    <property type="evidence" value="ECO:0007669"/>
    <property type="project" value="UniProtKB-KW"/>
</dbReference>
<evidence type="ECO:0000256" key="5">
    <source>
        <dbReference type="ARBA" id="ARBA00022741"/>
    </source>
</evidence>
<evidence type="ECO:0000256" key="7">
    <source>
        <dbReference type="ARBA" id="ARBA00023136"/>
    </source>
</evidence>
<keyword evidence="3" id="KW-0813">Transport</keyword>
<evidence type="ECO:0000256" key="9">
    <source>
        <dbReference type="ARBA" id="ARBA00047356"/>
    </source>
</evidence>
<evidence type="ECO:0000256" key="8">
    <source>
        <dbReference type="ARBA" id="ARBA00038852"/>
    </source>
</evidence>
<dbReference type="GO" id="GO:0005886">
    <property type="term" value="C:plasma membrane"/>
    <property type="evidence" value="ECO:0007669"/>
    <property type="project" value="UniProtKB-SubCell"/>
</dbReference>
<reference evidence="12" key="1">
    <citation type="submission" date="2023-07" db="EMBL/GenBank/DDBJ databases">
        <title>Genome content predicts the carbon catabolic preferences of heterotrophic bacteria.</title>
        <authorList>
            <person name="Gralka M."/>
        </authorList>
    </citation>
    <scope>NUCLEOTIDE SEQUENCE</scope>
    <source>
        <strain evidence="12">C2R13</strain>
    </source>
</reference>
<evidence type="ECO:0000256" key="3">
    <source>
        <dbReference type="ARBA" id="ARBA00022448"/>
    </source>
</evidence>
<dbReference type="GO" id="GO:0016887">
    <property type="term" value="F:ATP hydrolysis activity"/>
    <property type="evidence" value="ECO:0007669"/>
    <property type="project" value="InterPro"/>
</dbReference>
<dbReference type="InterPro" id="IPR027417">
    <property type="entry name" value="P-loop_NTPase"/>
</dbReference>
<evidence type="ECO:0000256" key="6">
    <source>
        <dbReference type="ARBA" id="ARBA00022840"/>
    </source>
</evidence>
<organism evidence="12 13">
    <name type="scientific">Cobetia amphilecti</name>
    <dbReference type="NCBI Taxonomy" id="1055104"/>
    <lineage>
        <taxon>Bacteria</taxon>
        <taxon>Pseudomonadati</taxon>
        <taxon>Pseudomonadota</taxon>
        <taxon>Gammaproteobacteria</taxon>
        <taxon>Oceanospirillales</taxon>
        <taxon>Halomonadaceae</taxon>
        <taxon>Cobetia</taxon>
    </lineage>
</organism>
<dbReference type="PROSITE" id="PS00211">
    <property type="entry name" value="ABC_TRANSPORTER_1"/>
    <property type="match status" value="1"/>
</dbReference>
<accession>A0AAP4TXC2</accession>
<gene>
    <name evidence="12" type="ORF">Q4535_00980</name>
</gene>
<dbReference type="InterPro" id="IPR050388">
    <property type="entry name" value="ABC_Ni/Peptide_Import"/>
</dbReference>
<evidence type="ECO:0000256" key="1">
    <source>
        <dbReference type="ARBA" id="ARBA00004417"/>
    </source>
</evidence>
<dbReference type="FunFam" id="3.40.50.300:FF:000016">
    <property type="entry name" value="Oligopeptide ABC transporter ATP-binding component"/>
    <property type="match status" value="1"/>
</dbReference>
<protein>
    <recommendedName>
        <fullName evidence="8">ABC-type dipeptide transporter</fullName>
        <ecNumber evidence="8">7.4.2.9</ecNumber>
    </recommendedName>
</protein>
<proteinExistence type="inferred from homology"/>
<evidence type="ECO:0000313" key="13">
    <source>
        <dbReference type="Proteomes" id="UP001170481"/>
    </source>
</evidence>
<comment type="caution">
    <text evidence="12">The sequence shown here is derived from an EMBL/GenBank/DDBJ whole genome shotgun (WGS) entry which is preliminary data.</text>
</comment>
<dbReference type="EMBL" id="JAUORK010000001">
    <property type="protein sequence ID" value="MDO6670681.1"/>
    <property type="molecule type" value="Genomic_DNA"/>
</dbReference>
<dbReference type="PANTHER" id="PTHR43297:SF2">
    <property type="entry name" value="DIPEPTIDE TRANSPORT ATP-BINDING PROTEIN DPPD"/>
    <property type="match status" value="1"/>
</dbReference>
<dbReference type="InterPro" id="IPR017871">
    <property type="entry name" value="ABC_transporter-like_CS"/>
</dbReference>
<dbReference type="InterPro" id="IPR003593">
    <property type="entry name" value="AAA+_ATPase"/>
</dbReference>
<dbReference type="SUPFAM" id="SSF52540">
    <property type="entry name" value="P-loop containing nucleoside triphosphate hydrolases"/>
    <property type="match status" value="1"/>
</dbReference>
<dbReference type="NCBIfam" id="TIGR01727">
    <property type="entry name" value="oligo_HPY"/>
    <property type="match status" value="1"/>
</dbReference>
<dbReference type="Pfam" id="PF08352">
    <property type="entry name" value="oligo_HPY"/>
    <property type="match status" value="1"/>
</dbReference>
<feature type="domain" description="ABC transporter" evidence="11">
    <location>
        <begin position="6"/>
        <end position="254"/>
    </location>
</feature>
<dbReference type="GO" id="GO:0015833">
    <property type="term" value="P:peptide transport"/>
    <property type="evidence" value="ECO:0007669"/>
    <property type="project" value="InterPro"/>
</dbReference>